<evidence type="ECO:0000313" key="2">
    <source>
        <dbReference type="Proteomes" id="UP000016567"/>
    </source>
</evidence>
<comment type="caution">
    <text evidence="1">The sequence shown here is derived from an EMBL/GenBank/DDBJ whole genome shotgun (WGS) entry which is preliminary data.</text>
</comment>
<gene>
    <name evidence="1" type="ORF">VAZ01S_074_00040</name>
</gene>
<protein>
    <submittedName>
        <fullName evidence="1">Uncharacterized protein</fullName>
    </submittedName>
</protein>
<name>U3AUH5_9VIBR</name>
<evidence type="ECO:0000313" key="1">
    <source>
        <dbReference type="EMBL" id="GAD77405.1"/>
    </source>
</evidence>
<dbReference type="AlphaFoldDB" id="U3AUH5"/>
<dbReference type="RefSeq" id="WP_021711144.1">
    <property type="nucleotide sequence ID" value="NZ_BAOB01000371.1"/>
</dbReference>
<dbReference type="EMBL" id="BATL01000074">
    <property type="protein sequence ID" value="GAD77405.1"/>
    <property type="molecule type" value="Genomic_DNA"/>
</dbReference>
<proteinExistence type="predicted"/>
<dbReference type="Proteomes" id="UP000016567">
    <property type="component" value="Unassembled WGS sequence"/>
</dbReference>
<accession>U3AUH5</accession>
<sequence>MRNFLTFITASCISFYSYSWTSEISKIQAEGIKDPYNAIYFKKPITDSACEKTNKENRMVLVNEVQHSTALAALMANKVVQVQGSGVCNGVGLEEINYVMIFSDK</sequence>
<organism evidence="1 2">
    <name type="scientific">Vibrio azureus NBRC 104587</name>
    <dbReference type="NCBI Taxonomy" id="1219077"/>
    <lineage>
        <taxon>Bacteria</taxon>
        <taxon>Pseudomonadati</taxon>
        <taxon>Pseudomonadota</taxon>
        <taxon>Gammaproteobacteria</taxon>
        <taxon>Vibrionales</taxon>
        <taxon>Vibrionaceae</taxon>
        <taxon>Vibrio</taxon>
    </lineage>
</organism>
<keyword evidence="2" id="KW-1185">Reference proteome</keyword>
<dbReference type="OrthoDB" id="9929063at2"/>
<reference evidence="1 2" key="1">
    <citation type="submission" date="2013-09" db="EMBL/GenBank/DDBJ databases">
        <title>Whole genome shotgun sequence of Vibrio azureus NBRC 104587.</title>
        <authorList>
            <person name="Isaki S."/>
            <person name="Hosoyama A."/>
            <person name="Numata M."/>
            <person name="Hashimoto M."/>
            <person name="Hosoyama Y."/>
            <person name="Tsuchikane K."/>
            <person name="Noguchi M."/>
            <person name="Hirakata S."/>
            <person name="Ichikawa N."/>
            <person name="Ohji S."/>
            <person name="Yamazoe A."/>
            <person name="Fujita N."/>
        </authorList>
    </citation>
    <scope>NUCLEOTIDE SEQUENCE [LARGE SCALE GENOMIC DNA]</scope>
    <source>
        <strain evidence="1 2">NBRC 104587</strain>
    </source>
</reference>